<evidence type="ECO:0000256" key="2">
    <source>
        <dbReference type="HAMAP-Rule" id="MF_00170"/>
    </source>
</evidence>
<dbReference type="Gene3D" id="3.30.70.260">
    <property type="match status" value="1"/>
</dbReference>
<feature type="binding site" evidence="2">
    <location>
        <begin position="93"/>
        <end position="96"/>
    </location>
    <ligand>
        <name>substrate</name>
    </ligand>
</feature>
<dbReference type="Proteomes" id="UP000075604">
    <property type="component" value="Unassembled WGS sequence"/>
</dbReference>
<accession>A0A150PKC7</accession>
<dbReference type="GO" id="GO:0004751">
    <property type="term" value="F:ribose-5-phosphate isomerase activity"/>
    <property type="evidence" value="ECO:0007669"/>
    <property type="project" value="UniProtKB-UniRule"/>
</dbReference>
<comment type="function">
    <text evidence="2">Catalyzes the reversible conversion of ribose-5-phosphate to ribulose 5-phosphate.</text>
</comment>
<dbReference type="InterPro" id="IPR037171">
    <property type="entry name" value="NagB/RpiA_transferase-like"/>
</dbReference>
<gene>
    <name evidence="2" type="primary">rpiA</name>
    <name evidence="3" type="ORF">BE04_20705</name>
</gene>
<feature type="binding site" evidence="2">
    <location>
        <begin position="38"/>
        <end position="41"/>
    </location>
    <ligand>
        <name>substrate</name>
    </ligand>
</feature>
<dbReference type="Pfam" id="PF06026">
    <property type="entry name" value="Rib_5-P_isom_A"/>
    <property type="match status" value="1"/>
</dbReference>
<protein>
    <recommendedName>
        <fullName evidence="2">Ribose-5-phosphate isomerase A</fullName>
        <ecNumber evidence="2">5.3.1.6</ecNumber>
    </recommendedName>
    <alternativeName>
        <fullName evidence="2">Phosphoriboisomerase A</fullName>
        <shortName evidence="2">PRI</shortName>
    </alternativeName>
</protein>
<proteinExistence type="inferred from homology"/>
<dbReference type="Gene3D" id="3.40.50.1360">
    <property type="match status" value="1"/>
</dbReference>
<dbReference type="EMBL" id="JELX01002229">
    <property type="protein sequence ID" value="KYF56141.1"/>
    <property type="molecule type" value="Genomic_DNA"/>
</dbReference>
<sequence length="238" mass="25507">MTDEQRMNIAALDPADLDRVALAALAHIDSGMLLGLGSGRTAEAFIRRLGERVRGGLQIQGVATSERSAALARRENIPILPFEEVERLDVAVDGADEVAPDLGLIKGLGGALLRERVVAYEAARFIILVTPEKLVEKLGSRVPVPIEVVPFASASAARHLVALGGKPAIRKNADGYPFQTDNHNWILDTAFGPIDAPAALDARIRKIPGVMDTGLFLDMATLVLVAEAGAVRELRRQR</sequence>
<dbReference type="EC" id="5.3.1.6" evidence="2"/>
<dbReference type="HAMAP" id="MF_00170">
    <property type="entry name" value="Rib_5P_isom_A"/>
    <property type="match status" value="1"/>
</dbReference>
<dbReference type="UniPathway" id="UPA00115">
    <property type="reaction ID" value="UER00412"/>
</dbReference>
<dbReference type="SUPFAM" id="SSF100950">
    <property type="entry name" value="NagB/RpiA/CoA transferase-like"/>
    <property type="match status" value="1"/>
</dbReference>
<dbReference type="PANTHER" id="PTHR11934:SF0">
    <property type="entry name" value="RIBOSE-5-PHOSPHATE ISOMERASE"/>
    <property type="match status" value="1"/>
</dbReference>
<comment type="pathway">
    <text evidence="2">Carbohydrate degradation; pentose phosphate pathway; D-ribose 5-phosphate from D-ribulose 5-phosphate (non-oxidative stage): step 1/1.</text>
</comment>
<name>A0A150PKC7_SORCE</name>
<dbReference type="GO" id="GO:0005829">
    <property type="term" value="C:cytosol"/>
    <property type="evidence" value="ECO:0007669"/>
    <property type="project" value="TreeGrafter"/>
</dbReference>
<comment type="catalytic activity">
    <reaction evidence="2">
        <text>aldehydo-D-ribose 5-phosphate = D-ribulose 5-phosphate</text>
        <dbReference type="Rhea" id="RHEA:14657"/>
        <dbReference type="ChEBI" id="CHEBI:58121"/>
        <dbReference type="ChEBI" id="CHEBI:58273"/>
        <dbReference type="EC" id="5.3.1.6"/>
    </reaction>
</comment>
<evidence type="ECO:0000313" key="3">
    <source>
        <dbReference type="EMBL" id="KYF56141.1"/>
    </source>
</evidence>
<dbReference type="NCBIfam" id="TIGR00021">
    <property type="entry name" value="rpiA"/>
    <property type="match status" value="1"/>
</dbReference>
<dbReference type="GO" id="GO:0009052">
    <property type="term" value="P:pentose-phosphate shunt, non-oxidative branch"/>
    <property type="evidence" value="ECO:0007669"/>
    <property type="project" value="UniProtKB-UniRule"/>
</dbReference>
<feature type="binding site" evidence="2">
    <location>
        <begin position="106"/>
        <end position="109"/>
    </location>
    <ligand>
        <name>substrate</name>
    </ligand>
</feature>
<dbReference type="AlphaFoldDB" id="A0A150PKC7"/>
<comment type="similarity">
    <text evidence="2">Belongs to the ribose 5-phosphate isomerase family.</text>
</comment>
<feature type="active site" description="Proton acceptor" evidence="2">
    <location>
        <position position="115"/>
    </location>
</feature>
<comment type="caution">
    <text evidence="3">The sequence shown here is derived from an EMBL/GenBank/DDBJ whole genome shotgun (WGS) entry which is preliminary data.</text>
</comment>
<keyword evidence="1 2" id="KW-0413">Isomerase</keyword>
<dbReference type="CDD" id="cd01398">
    <property type="entry name" value="RPI_A"/>
    <property type="match status" value="1"/>
</dbReference>
<reference evidence="3 4" key="1">
    <citation type="submission" date="2014-02" db="EMBL/GenBank/DDBJ databases">
        <title>The small core and large imbalanced accessory genome model reveals a collaborative survival strategy of Sorangium cellulosum strains in nature.</title>
        <authorList>
            <person name="Han K."/>
            <person name="Peng R."/>
            <person name="Blom J."/>
            <person name="Li Y.-Z."/>
        </authorList>
    </citation>
    <scope>NUCLEOTIDE SEQUENCE [LARGE SCALE GENOMIC DNA]</scope>
    <source>
        <strain evidence="3 4">So0157-18</strain>
    </source>
</reference>
<evidence type="ECO:0000313" key="4">
    <source>
        <dbReference type="Proteomes" id="UP000075604"/>
    </source>
</evidence>
<evidence type="ECO:0000256" key="1">
    <source>
        <dbReference type="ARBA" id="ARBA00023235"/>
    </source>
</evidence>
<dbReference type="NCBIfam" id="NF001924">
    <property type="entry name" value="PRK00702.1"/>
    <property type="match status" value="1"/>
</dbReference>
<feature type="binding site" evidence="2">
    <location>
        <position position="133"/>
    </location>
    <ligand>
        <name>substrate</name>
    </ligand>
</feature>
<comment type="subunit">
    <text evidence="2">Homodimer.</text>
</comment>
<dbReference type="PANTHER" id="PTHR11934">
    <property type="entry name" value="RIBOSE-5-PHOSPHATE ISOMERASE"/>
    <property type="match status" value="1"/>
</dbReference>
<dbReference type="GO" id="GO:0006014">
    <property type="term" value="P:D-ribose metabolic process"/>
    <property type="evidence" value="ECO:0007669"/>
    <property type="project" value="TreeGrafter"/>
</dbReference>
<dbReference type="SUPFAM" id="SSF75445">
    <property type="entry name" value="D-ribose-5-phosphate isomerase (RpiA), lid domain"/>
    <property type="match status" value="1"/>
</dbReference>
<dbReference type="InterPro" id="IPR004788">
    <property type="entry name" value="Ribose5P_isomerase_type_A"/>
</dbReference>
<organism evidence="3 4">
    <name type="scientific">Sorangium cellulosum</name>
    <name type="common">Polyangium cellulosum</name>
    <dbReference type="NCBI Taxonomy" id="56"/>
    <lineage>
        <taxon>Bacteria</taxon>
        <taxon>Pseudomonadati</taxon>
        <taxon>Myxococcota</taxon>
        <taxon>Polyangia</taxon>
        <taxon>Polyangiales</taxon>
        <taxon>Polyangiaceae</taxon>
        <taxon>Sorangium</taxon>
    </lineage>
</organism>
<dbReference type="InterPro" id="IPR020672">
    <property type="entry name" value="Ribose5P_isomerase_typA_subgr"/>
</dbReference>